<feature type="compositionally biased region" description="Pro residues" evidence="1">
    <location>
        <begin position="614"/>
        <end position="627"/>
    </location>
</feature>
<dbReference type="AlphaFoldDB" id="A0AA90HB10"/>
<dbReference type="RefSeq" id="WP_271314421.1">
    <property type="nucleotide sequence ID" value="NZ_JABXJJ020000047.1"/>
</dbReference>
<gene>
    <name evidence="2" type="ORF">POF50_029965</name>
</gene>
<feature type="region of interest" description="Disordered" evidence="1">
    <location>
        <begin position="604"/>
        <end position="627"/>
    </location>
</feature>
<sequence>MSSLSLLHLTFAGDGRGDAQILFDPQLTVVYGASDSGKSFFTNAIDYMFGAKKLDVIPEARGYSQILLGLALPDGSVITLMRTPASQRIHVFDGDLRSLIYRAADKVFAVQHSPKSTRNLSRYLLERIGLDGTLVSTNNTGGMRLLSFRDLVHLCLVSETRMISQVPPALRTAGASGKTACRSVVKALLTGSGETSPTGSIGSTPGQKRVHRGKIDLLDGLILKLQSKLDPAGGNQAELTEQLRRVLEHQDTGAVSLREVSARHAQAADQRAELSVQLAHHDQRRAEVNDLLSRFGLLEEQYESDLARLATVTEVNSLLAYLSGGRRDCMLCGADPEHQRAHENETSALDAAAKIERNKTRQLLSDLHVTIEGIKEQRQEIAEQYRGHAAAAQTADREIARIEQEELHPLRDTTAELMTARSKVEHELGLHTQIQTLEDERAGLVADDSTGSGTAAGNIPPGIAAEFDRAVARALQSWQVPTDGDVFYEQYTAELSVGDRARAGHGKGMRAILHSAFVVALAETCLAKGHSHPGFVVLDSPLLNYRAPGTRPSDDDHVPDSVKNSFYQDLLHHFSGQAVVVENDDPPAQIVEQARAYMFSRDPDGERFGFFPLNPDPDAPPQPSQQD</sequence>
<reference evidence="2" key="1">
    <citation type="submission" date="2023-05" db="EMBL/GenBank/DDBJ databases">
        <title>Streptantibioticus silvisoli sp. nov., acidotolerant actinomycetes 1 from pine litter.</title>
        <authorList>
            <person name="Swiecimska M."/>
            <person name="Golinska P."/>
            <person name="Sangal V."/>
            <person name="Wachnowicz B."/>
            <person name="Goodfellow M."/>
        </authorList>
    </citation>
    <scope>NUCLEOTIDE SEQUENCE</scope>
    <source>
        <strain evidence="2">SL13</strain>
    </source>
</reference>
<evidence type="ECO:0000313" key="2">
    <source>
        <dbReference type="EMBL" id="MDI5973519.1"/>
    </source>
</evidence>
<evidence type="ECO:0008006" key="3">
    <source>
        <dbReference type="Google" id="ProtNLM"/>
    </source>
</evidence>
<organism evidence="2">
    <name type="scientific">Streptantibioticus silvisoli</name>
    <dbReference type="NCBI Taxonomy" id="2705255"/>
    <lineage>
        <taxon>Bacteria</taxon>
        <taxon>Bacillati</taxon>
        <taxon>Actinomycetota</taxon>
        <taxon>Actinomycetes</taxon>
        <taxon>Kitasatosporales</taxon>
        <taxon>Streptomycetaceae</taxon>
        <taxon>Streptantibioticus</taxon>
    </lineage>
</organism>
<dbReference type="EMBL" id="JABXJJ020000047">
    <property type="protein sequence ID" value="MDI5973519.1"/>
    <property type="molecule type" value="Genomic_DNA"/>
</dbReference>
<dbReference type="InterPro" id="IPR027417">
    <property type="entry name" value="P-loop_NTPase"/>
</dbReference>
<accession>A0AA90HB10</accession>
<evidence type="ECO:0000256" key="1">
    <source>
        <dbReference type="SAM" id="MobiDB-lite"/>
    </source>
</evidence>
<protein>
    <recommendedName>
        <fullName evidence="3">Rad50/SbcC-type AAA domain-containing protein</fullName>
    </recommendedName>
</protein>
<comment type="caution">
    <text evidence="2">The sequence shown here is derived from an EMBL/GenBank/DDBJ whole genome shotgun (WGS) entry which is preliminary data.</text>
</comment>
<name>A0AA90HB10_9ACTN</name>
<proteinExistence type="predicted"/>
<dbReference type="SUPFAM" id="SSF52540">
    <property type="entry name" value="P-loop containing nucleoside triphosphate hydrolases"/>
    <property type="match status" value="1"/>
</dbReference>